<dbReference type="RefSeq" id="WP_379917345.1">
    <property type="nucleotide sequence ID" value="NZ_JBHUDD010000144.1"/>
</dbReference>
<feature type="region of interest" description="Disordered" evidence="1">
    <location>
        <begin position="53"/>
        <end position="119"/>
    </location>
</feature>
<evidence type="ECO:0000313" key="3">
    <source>
        <dbReference type="Proteomes" id="UP001597186"/>
    </source>
</evidence>
<proteinExistence type="predicted"/>
<comment type="caution">
    <text evidence="2">The sequence shown here is derived from an EMBL/GenBank/DDBJ whole genome shotgun (WGS) entry which is preliminary data.</text>
</comment>
<reference evidence="3" key="1">
    <citation type="journal article" date="2019" name="Int. J. Syst. Evol. Microbiol.">
        <title>The Global Catalogue of Microorganisms (GCM) 10K type strain sequencing project: providing services to taxonomists for standard genome sequencing and annotation.</title>
        <authorList>
            <consortium name="The Broad Institute Genomics Platform"/>
            <consortium name="The Broad Institute Genome Sequencing Center for Infectious Disease"/>
            <person name="Wu L."/>
            <person name="Ma J."/>
        </authorList>
    </citation>
    <scope>NUCLEOTIDE SEQUENCE [LARGE SCALE GENOMIC DNA]</scope>
    <source>
        <strain evidence="3">CGMCC 1.12477</strain>
    </source>
</reference>
<organism evidence="2 3">
    <name type="scientific">Lacimonas salitolerans</name>
    <dbReference type="NCBI Taxonomy" id="1323750"/>
    <lineage>
        <taxon>Bacteria</taxon>
        <taxon>Pseudomonadati</taxon>
        <taxon>Pseudomonadota</taxon>
        <taxon>Alphaproteobacteria</taxon>
        <taxon>Rhodobacterales</taxon>
        <taxon>Paracoccaceae</taxon>
        <taxon>Lacimonas</taxon>
    </lineage>
</organism>
<keyword evidence="3" id="KW-1185">Reference proteome</keyword>
<protein>
    <submittedName>
        <fullName evidence="2">Uncharacterized protein</fullName>
    </submittedName>
</protein>
<evidence type="ECO:0000256" key="1">
    <source>
        <dbReference type="SAM" id="MobiDB-lite"/>
    </source>
</evidence>
<name>A0ABW4EJB8_9RHOB</name>
<gene>
    <name evidence="2" type="ORF">ACFTOW_15590</name>
</gene>
<dbReference type="EMBL" id="JBHUDD010000144">
    <property type="protein sequence ID" value="MFD1510806.1"/>
    <property type="molecule type" value="Genomic_DNA"/>
</dbReference>
<dbReference type="Proteomes" id="UP001597186">
    <property type="component" value="Unassembled WGS sequence"/>
</dbReference>
<sequence length="300" mass="32082">MAGFLAGCADPMADVTRLSDVDLAEQARTAEVAEPASEADQEARGGLFARLFNPKTTAPDAPAEDAAAEEQTGTGGPAPETAETTSAEPRRGLFGLLRRNDSRNTQAQVASVDPDAGTQARLGSVNRRSAIDPDAPDARLVAPGTVLPYGEVARVCDIPKRDMGTEVASYPERRPQYRVYDSAPGSTAPRGFYVTGFPDDCARQFTAAMAMFASPGMHEQLRYGAPAESLPYSDTDQAYETIKRRVCGVGRNTPCGNRMGQLERDTAFVTVYERFGSNARWATILLHDGQVVARDTKSGG</sequence>
<accession>A0ABW4EJB8</accession>
<evidence type="ECO:0000313" key="2">
    <source>
        <dbReference type="EMBL" id="MFD1510806.1"/>
    </source>
</evidence>